<organism evidence="2 3">
    <name type="scientific">Microbacterium imperiale</name>
    <dbReference type="NCBI Taxonomy" id="33884"/>
    <lineage>
        <taxon>Bacteria</taxon>
        <taxon>Bacillati</taxon>
        <taxon>Actinomycetota</taxon>
        <taxon>Actinomycetes</taxon>
        <taxon>Micrococcales</taxon>
        <taxon>Microbacteriaceae</taxon>
        <taxon>Microbacterium</taxon>
    </lineage>
</organism>
<dbReference type="AlphaFoldDB" id="A0A9W6HHZ4"/>
<proteinExistence type="predicted"/>
<keyword evidence="3" id="KW-1185">Reference proteome</keyword>
<reference evidence="2" key="1">
    <citation type="journal article" date="2014" name="Int. J. Syst. Evol. Microbiol.">
        <title>Complete genome sequence of Corynebacterium casei LMG S-19264T (=DSM 44701T), isolated from a smear-ripened cheese.</title>
        <authorList>
            <consortium name="US DOE Joint Genome Institute (JGI-PGF)"/>
            <person name="Walter F."/>
            <person name="Albersmeier A."/>
            <person name="Kalinowski J."/>
            <person name="Ruckert C."/>
        </authorList>
    </citation>
    <scope>NUCLEOTIDE SEQUENCE</scope>
    <source>
        <strain evidence="2">VKM Ac-1447</strain>
    </source>
</reference>
<keyword evidence="1" id="KW-0812">Transmembrane</keyword>
<accession>A0A9W6HHZ4</accession>
<evidence type="ECO:0000313" key="2">
    <source>
        <dbReference type="EMBL" id="GLJ80168.1"/>
    </source>
</evidence>
<dbReference type="EMBL" id="BSEO01000013">
    <property type="protein sequence ID" value="GLJ80168.1"/>
    <property type="molecule type" value="Genomic_DNA"/>
</dbReference>
<dbReference type="RefSeq" id="WP_162815388.1">
    <property type="nucleotide sequence ID" value="NZ_BSEO01000013.1"/>
</dbReference>
<keyword evidence="1" id="KW-1133">Transmembrane helix</keyword>
<reference evidence="2" key="2">
    <citation type="submission" date="2023-01" db="EMBL/GenBank/DDBJ databases">
        <authorList>
            <person name="Sun Q."/>
            <person name="Evtushenko L."/>
        </authorList>
    </citation>
    <scope>NUCLEOTIDE SEQUENCE</scope>
    <source>
        <strain evidence="2">VKM Ac-1447</strain>
    </source>
</reference>
<feature type="transmembrane region" description="Helical" evidence="1">
    <location>
        <begin position="83"/>
        <end position="104"/>
    </location>
</feature>
<gene>
    <name evidence="2" type="ORF">GCM10017586_18510</name>
</gene>
<evidence type="ECO:0000256" key="1">
    <source>
        <dbReference type="SAM" id="Phobius"/>
    </source>
</evidence>
<dbReference type="Proteomes" id="UP001142317">
    <property type="component" value="Unassembled WGS sequence"/>
</dbReference>
<name>A0A9W6HHZ4_9MICO</name>
<sequence>MVSSARTPRSVMLSERLLIMRFITSVGLALLLMMGIAAASHLEGKGTAPVPLVISALVDPHIDPAAPDSEVSVIAEVTLQPDALAGVALCVLGVLCGLVFLVLARLMWRSRPPSVPEWQPLHALSLLASPARPRVSALSLPQLGLSRT</sequence>
<protein>
    <submittedName>
        <fullName evidence="2">Uncharacterized protein</fullName>
    </submittedName>
</protein>
<comment type="caution">
    <text evidence="2">The sequence shown here is derived from an EMBL/GenBank/DDBJ whole genome shotgun (WGS) entry which is preliminary data.</text>
</comment>
<evidence type="ECO:0000313" key="3">
    <source>
        <dbReference type="Proteomes" id="UP001142317"/>
    </source>
</evidence>
<keyword evidence="1" id="KW-0472">Membrane</keyword>